<dbReference type="Pfam" id="PF13237">
    <property type="entry name" value="Fer4_10"/>
    <property type="match status" value="1"/>
</dbReference>
<evidence type="ECO:0000256" key="5">
    <source>
        <dbReference type="ARBA" id="ARBA00022982"/>
    </source>
</evidence>
<dbReference type="NCBIfam" id="NF003454">
    <property type="entry name" value="PRK05035.1"/>
    <property type="match status" value="1"/>
</dbReference>
<dbReference type="PANTHER" id="PTHR43034:SF2">
    <property type="entry name" value="ION-TRANSLOCATING OXIDOREDUCTASE COMPLEX SUBUNIT C"/>
    <property type="match status" value="1"/>
</dbReference>
<evidence type="ECO:0000256" key="8">
    <source>
        <dbReference type="HAMAP-Rule" id="MF_00461"/>
    </source>
</evidence>
<keyword evidence="8" id="KW-1003">Cell membrane</keyword>
<evidence type="ECO:0000256" key="3">
    <source>
        <dbReference type="ARBA" id="ARBA00022723"/>
    </source>
</evidence>
<dbReference type="InterPro" id="IPR017896">
    <property type="entry name" value="4Fe4S_Fe-S-bd"/>
</dbReference>
<keyword evidence="7 8" id="KW-0411">Iron-sulfur</keyword>
<dbReference type="GO" id="GO:0009055">
    <property type="term" value="F:electron transfer activity"/>
    <property type="evidence" value="ECO:0007669"/>
    <property type="project" value="InterPro"/>
</dbReference>
<feature type="binding site" evidence="8">
    <location>
        <position position="384"/>
    </location>
    <ligand>
        <name>[4Fe-4S] cluster</name>
        <dbReference type="ChEBI" id="CHEBI:49883"/>
        <label>2</label>
    </ligand>
</feature>
<feature type="domain" description="4Fe-4S ferredoxin-type" evidence="10">
    <location>
        <begin position="405"/>
        <end position="434"/>
    </location>
</feature>
<reference evidence="11 12" key="1">
    <citation type="submission" date="2018-05" db="EMBL/GenBank/DDBJ databases">
        <title>Genomic Encyclopedia of Type Strains, Phase IV (KMG-IV): sequencing the most valuable type-strain genomes for metagenomic binning, comparative biology and taxonomic classification.</title>
        <authorList>
            <person name="Goeker M."/>
        </authorList>
    </citation>
    <scope>NUCLEOTIDE SEQUENCE [LARGE SCALE GENOMIC DNA]</scope>
    <source>
        <strain evidence="11 12">DSM 23606</strain>
    </source>
</reference>
<dbReference type="GO" id="GO:0005886">
    <property type="term" value="C:plasma membrane"/>
    <property type="evidence" value="ECO:0007669"/>
    <property type="project" value="UniProtKB-SubCell"/>
</dbReference>
<evidence type="ECO:0000313" key="11">
    <source>
        <dbReference type="EMBL" id="PWV58608.1"/>
    </source>
</evidence>
<dbReference type="InterPro" id="IPR019554">
    <property type="entry name" value="Soluble_ligand-bd"/>
</dbReference>
<evidence type="ECO:0000256" key="9">
    <source>
        <dbReference type="SAM" id="MobiDB-lite"/>
    </source>
</evidence>
<evidence type="ECO:0000313" key="12">
    <source>
        <dbReference type="Proteomes" id="UP000246569"/>
    </source>
</evidence>
<feature type="binding site" evidence="8">
    <location>
        <position position="377"/>
    </location>
    <ligand>
        <name>[4Fe-4S] cluster</name>
        <dbReference type="ChEBI" id="CHEBI:49883"/>
        <label>1</label>
    </ligand>
</feature>
<dbReference type="RefSeq" id="WP_110020409.1">
    <property type="nucleotide sequence ID" value="NZ_QGTJ01000015.1"/>
</dbReference>
<keyword evidence="12" id="KW-1185">Reference proteome</keyword>
<accession>A0A317MPV0</accession>
<dbReference type="EC" id="7.-.-.-" evidence="8"/>
<dbReference type="Gene3D" id="3.30.70.20">
    <property type="match status" value="1"/>
</dbReference>
<dbReference type="Proteomes" id="UP000246569">
    <property type="component" value="Unassembled WGS sequence"/>
</dbReference>
<dbReference type="InterPro" id="IPR026902">
    <property type="entry name" value="RnfC_N"/>
</dbReference>
<evidence type="ECO:0000256" key="2">
    <source>
        <dbReference type="ARBA" id="ARBA00022485"/>
    </source>
</evidence>
<dbReference type="PROSITE" id="PS51379">
    <property type="entry name" value="4FE4S_FER_2"/>
    <property type="match status" value="2"/>
</dbReference>
<keyword evidence="3 8" id="KW-0479">Metal-binding</keyword>
<feature type="region of interest" description="Disordered" evidence="9">
    <location>
        <begin position="492"/>
        <end position="516"/>
    </location>
</feature>
<evidence type="ECO:0000256" key="4">
    <source>
        <dbReference type="ARBA" id="ARBA00022737"/>
    </source>
</evidence>
<dbReference type="Gene3D" id="3.10.20.600">
    <property type="match status" value="1"/>
</dbReference>
<dbReference type="GO" id="GO:0051539">
    <property type="term" value="F:4 iron, 4 sulfur cluster binding"/>
    <property type="evidence" value="ECO:0007669"/>
    <property type="project" value="UniProtKB-KW"/>
</dbReference>
<keyword evidence="8" id="KW-0997">Cell inner membrane</keyword>
<feature type="binding site" evidence="8">
    <location>
        <position position="414"/>
    </location>
    <ligand>
        <name>[4Fe-4S] cluster</name>
        <dbReference type="ChEBI" id="CHEBI:49883"/>
        <label>2</label>
    </ligand>
</feature>
<proteinExistence type="inferred from homology"/>
<dbReference type="PROSITE" id="PS00198">
    <property type="entry name" value="4FE4S_FER_1"/>
    <property type="match status" value="1"/>
</dbReference>
<evidence type="ECO:0000256" key="7">
    <source>
        <dbReference type="ARBA" id="ARBA00023014"/>
    </source>
</evidence>
<keyword evidence="4 8" id="KW-0677">Repeat</keyword>
<comment type="similarity">
    <text evidence="8">Belongs to the 4Fe4S bacterial-type ferredoxin family. RnfC subfamily.</text>
</comment>
<dbReference type="HAMAP" id="MF_00461">
    <property type="entry name" value="RsxC_RnfC"/>
    <property type="match status" value="1"/>
</dbReference>
<dbReference type="Pfam" id="PF13375">
    <property type="entry name" value="RnfC_N"/>
    <property type="match status" value="1"/>
</dbReference>
<feature type="binding site" evidence="8">
    <location>
        <position position="417"/>
    </location>
    <ligand>
        <name>[4Fe-4S] cluster</name>
        <dbReference type="ChEBI" id="CHEBI:49883"/>
        <label>2</label>
    </ligand>
</feature>
<dbReference type="OrthoDB" id="9767754at2"/>
<comment type="cofactor">
    <cofactor evidence="8">
        <name>[4Fe-4S] cluster</name>
        <dbReference type="ChEBI" id="CHEBI:49883"/>
    </cofactor>
    <text evidence="8">Binds 2 [4Fe-4S] clusters per subunit.</text>
</comment>
<dbReference type="SUPFAM" id="SSF46548">
    <property type="entry name" value="alpha-helical ferredoxin"/>
    <property type="match status" value="1"/>
</dbReference>
<dbReference type="GO" id="GO:0046872">
    <property type="term" value="F:metal ion binding"/>
    <property type="evidence" value="ECO:0007669"/>
    <property type="project" value="UniProtKB-KW"/>
</dbReference>
<dbReference type="Gene3D" id="3.40.50.11540">
    <property type="entry name" value="NADH-ubiquinone oxidoreductase 51kDa subunit"/>
    <property type="match status" value="1"/>
</dbReference>
<dbReference type="InterPro" id="IPR011538">
    <property type="entry name" value="Nuo51_FMN-bd"/>
</dbReference>
<protein>
    <recommendedName>
        <fullName evidence="8">Ion-translocating oxidoreductase complex subunit C</fullName>
        <ecNumber evidence="8">7.-.-.-</ecNumber>
    </recommendedName>
    <alternativeName>
        <fullName evidence="8">Rnf electron transport complex subunit C</fullName>
    </alternativeName>
</protein>
<gene>
    <name evidence="8" type="primary">rnfC</name>
    <name evidence="11" type="ORF">C7443_11536</name>
</gene>
<dbReference type="NCBIfam" id="TIGR01945">
    <property type="entry name" value="rnfC"/>
    <property type="match status" value="1"/>
</dbReference>
<evidence type="ECO:0000256" key="1">
    <source>
        <dbReference type="ARBA" id="ARBA00022448"/>
    </source>
</evidence>
<keyword evidence="1 8" id="KW-0813">Transport</keyword>
<dbReference type="EMBL" id="QGTJ01000015">
    <property type="protein sequence ID" value="PWV58608.1"/>
    <property type="molecule type" value="Genomic_DNA"/>
</dbReference>
<keyword evidence="5 8" id="KW-0249">Electron transport</keyword>
<evidence type="ECO:0000256" key="6">
    <source>
        <dbReference type="ARBA" id="ARBA00023004"/>
    </source>
</evidence>
<name>A0A317MPV0_9GAMM</name>
<feature type="binding site" evidence="8">
    <location>
        <position position="424"/>
    </location>
    <ligand>
        <name>[4Fe-4S] cluster</name>
        <dbReference type="ChEBI" id="CHEBI:49883"/>
        <label>1</label>
    </ligand>
</feature>
<dbReference type="SUPFAM" id="SSF142019">
    <property type="entry name" value="Nqo1 FMN-binding domain-like"/>
    <property type="match status" value="1"/>
</dbReference>
<feature type="binding site" evidence="8">
    <location>
        <position position="420"/>
    </location>
    <ligand>
        <name>[4Fe-4S] cluster</name>
        <dbReference type="ChEBI" id="CHEBI:49883"/>
        <label>2</label>
    </ligand>
</feature>
<feature type="binding site" evidence="8">
    <location>
        <position position="380"/>
    </location>
    <ligand>
        <name>[4Fe-4S] cluster</name>
        <dbReference type="ChEBI" id="CHEBI:49883"/>
        <label>1</label>
    </ligand>
</feature>
<comment type="function">
    <text evidence="8">Part of a membrane-bound complex that couples electron transfer with translocation of ions across the membrane.</text>
</comment>
<sequence length="516" mass="53950">MRIFDFLSRLPSWGVHPDDHKRPAADRALRVVTLPEFLHLPLTQHVGGIARPVVRIGDTVHKGQLLARAHGNISAPVHAPTSGRIVAIGDVHSPHPAGLTLPGITLAADGDDRWDESLEGLGDPFNADPQQISEKVSAAGVVGMGGATFPAAVKLALGRRMKVQTLIINGGECEPYLSCDDRLMRERAADVVDGARLIAYAIGAREVRVGIENNKPEAIAAMRAAAEGFAEVHIVPVPARYPMGSDKQLISVLVKREVPAEGRAADAGVLVHNVGTAWAVHEAVRHGRPLVRRIVTVAGGAVRDPGNVETPLGVSVSHLIEACGGLLQAPARLVLGGPMMGTVLPSQQAPVVKGTSGVLALTAAEAGDQAPAPCIRCASCVDACPMGLVPHEMAAHIRAGALDQAADQWSLTDCIGCGCCAYVCPSRIPLTHHFDYAKGELAGRERMRLRQDATKRLTAERASRQEREAAEKAAAAAARKAAKAAEKAAAEKAKAEKAKAEQAAAEAAGSNEGATA</sequence>
<organism evidence="11 12">
    <name type="scientific">Plasticicumulans acidivorans</name>
    <dbReference type="NCBI Taxonomy" id="886464"/>
    <lineage>
        <taxon>Bacteria</taxon>
        <taxon>Pseudomonadati</taxon>
        <taxon>Pseudomonadota</taxon>
        <taxon>Gammaproteobacteria</taxon>
        <taxon>Candidatus Competibacteraceae</taxon>
        <taxon>Plasticicumulans</taxon>
    </lineage>
</organism>
<dbReference type="Pfam" id="PF01512">
    <property type="entry name" value="Complex1_51K"/>
    <property type="match status" value="1"/>
</dbReference>
<feature type="binding site" evidence="8">
    <location>
        <position position="374"/>
    </location>
    <ligand>
        <name>[4Fe-4S] cluster</name>
        <dbReference type="ChEBI" id="CHEBI:49883"/>
        <label>1</label>
    </ligand>
</feature>
<dbReference type="InterPro" id="IPR017900">
    <property type="entry name" value="4Fe4S_Fe_S_CS"/>
</dbReference>
<dbReference type="InterPro" id="IPR037225">
    <property type="entry name" value="Nuo51_FMN-bd_sf"/>
</dbReference>
<dbReference type="PANTHER" id="PTHR43034">
    <property type="entry name" value="ION-TRANSLOCATING OXIDOREDUCTASE COMPLEX SUBUNIT C"/>
    <property type="match status" value="1"/>
</dbReference>
<keyword evidence="6 8" id="KW-0408">Iron</keyword>
<evidence type="ECO:0000259" key="10">
    <source>
        <dbReference type="PROSITE" id="PS51379"/>
    </source>
</evidence>
<keyword evidence="8" id="KW-1278">Translocase</keyword>
<keyword evidence="2 8" id="KW-0004">4Fe-4S</keyword>
<feature type="domain" description="4Fe-4S ferredoxin-type" evidence="10">
    <location>
        <begin position="362"/>
        <end position="394"/>
    </location>
</feature>
<comment type="caution">
    <text evidence="11">The sequence shown here is derived from an EMBL/GenBank/DDBJ whole genome shotgun (WGS) entry which is preliminary data.</text>
</comment>
<dbReference type="Pfam" id="PF10531">
    <property type="entry name" value="SLBB"/>
    <property type="match status" value="1"/>
</dbReference>
<dbReference type="AlphaFoldDB" id="A0A317MPV0"/>
<comment type="subcellular location">
    <subcellularLocation>
        <location evidence="8">Cell inner membrane</location>
        <topology evidence="8">Peripheral membrane protein</topology>
    </subcellularLocation>
</comment>
<dbReference type="GO" id="GO:0022900">
    <property type="term" value="P:electron transport chain"/>
    <property type="evidence" value="ECO:0007669"/>
    <property type="project" value="UniProtKB-UniRule"/>
</dbReference>
<keyword evidence="8" id="KW-0472">Membrane</keyword>
<comment type="subunit">
    <text evidence="8">The complex is composed of six subunits: RnfA, RnfB, RnfC, RnfD, RnfE and RnfG.</text>
</comment>
<dbReference type="InterPro" id="IPR010208">
    <property type="entry name" value="Ion_transpt_RnfC/RsxC"/>
</dbReference>